<dbReference type="EMBL" id="CP015029">
    <property type="protein sequence ID" value="QIM65460.1"/>
    <property type="molecule type" value="Genomic_DNA"/>
</dbReference>
<dbReference type="PANTHER" id="PTHR36985:SF1">
    <property type="entry name" value="TRANSLOCATION AND ASSEMBLY MODULE SUBUNIT TAMB"/>
    <property type="match status" value="1"/>
</dbReference>
<dbReference type="GO" id="GO:0005886">
    <property type="term" value="C:plasma membrane"/>
    <property type="evidence" value="ECO:0007669"/>
    <property type="project" value="InterPro"/>
</dbReference>
<dbReference type="RefSeq" id="WP_123956013.1">
    <property type="nucleotide sequence ID" value="NZ_CP015029.1"/>
</dbReference>
<reference evidence="8 11" key="1">
    <citation type="submission" date="2016-03" db="EMBL/GenBank/DDBJ databases">
        <authorList>
            <person name="Hansen M.J."/>
            <person name="Bojesen A.M."/>
            <person name="Planet P."/>
        </authorList>
    </citation>
    <scope>NUCLEOTIDE SEQUENCE [LARGE SCALE GENOMIC DNA]</scope>
    <source>
        <strain evidence="8 11">HPA 21</strain>
    </source>
</reference>
<dbReference type="KEGG" id="fcl:A4G17_08400"/>
<dbReference type="PANTHER" id="PTHR36985">
    <property type="entry name" value="TRANSLOCATION AND ASSEMBLY MODULE SUBUNIT TAMB"/>
    <property type="match status" value="1"/>
</dbReference>
<dbReference type="Proteomes" id="UP000276901">
    <property type="component" value="Unassembled WGS sequence"/>
</dbReference>
<evidence type="ECO:0000313" key="10">
    <source>
        <dbReference type="Proteomes" id="UP000276901"/>
    </source>
</evidence>
<dbReference type="InterPro" id="IPR007452">
    <property type="entry name" value="TamB_C"/>
</dbReference>
<keyword evidence="4 6" id="KW-0472">Membrane</keyword>
<keyword evidence="10" id="KW-1185">Reference proteome</keyword>
<evidence type="ECO:0000313" key="9">
    <source>
        <dbReference type="EMBL" id="RPE96096.1"/>
    </source>
</evidence>
<dbReference type="EMBL" id="RKQT01000001">
    <property type="protein sequence ID" value="RPE96096.1"/>
    <property type="molecule type" value="Genomic_DNA"/>
</dbReference>
<proteinExistence type="predicted"/>
<keyword evidence="2 6" id="KW-0812">Transmembrane</keyword>
<sequence length="1314" mass="141819">MEHQKTARQITETQSTETQSTETSRPPKRRRWLRWGLALLLLVIVMPIAFLSTGKGQQLALQWVAKAVDGLSFGNVEGSLQDGLTLSDTAFKMNGVDVQVGQADLHLDFGCLLQRKACVENVAVKNAHIQIDTSKLPPSAPKQEKKTGEFSLPLPVELKQLALDNVQVDVDEMAIQLDHFHSGLAGEGKNLHLSQTELRGLTLRLPPKNAEQAVSSEQKVANPPIDWMALKQQLSQPRLTKLNPIKLPLNLTVHDFHAQNIHLEQQTRNEKGEKGDPKSLVNVSSLVLEGKSDEQSIELRTLNIQTDKGNVAGKGVLTLDGNYPLAWQLNADTPDLPDVKLPASQIALNLSGELFGTTALAVKTQGAVNADIQGTVQLAEPKTPLNLTVKSDEVRYPFIAEKGVEPLKLKKLDFALAGDLLNYQLNGSVAMSGMGLPAGDIAVKGKGELTQFELERLAINALQGKANLMGNVDWSHGVGWNAKANLDGINTKSLTPDWAALLSGDLQSTGFAGRGEQAEQWAVAVSEMNLFGTIANKKLQLQGELTADNQTLLKVPQATLIYGENNIILKGVLGEQSDFAADINAPNLQGLVPNLKASLKGKVRLQGKVTEPSLDLDLTGNNISYAETQLQQVIAKGTITAEKMVQGDLNIAIKQFRQGEINIEQANLTASGSEANHSLKLTSKGDPVGGNLQVSGKFDRLQQRWQGELSNVAISSPIGEWKNDKVVQITYDNKPINANISAHCWRNPKLNVCFPQAFSAGKEGKVPFEIKSFDLAAIQEFLPKESQLSGNLSAKGDAAWFTNKSPVVNVEVNSNGIKLVQKINYRTLPISLKPFSIKANLAENNLKLNTDIRLENNGRLVSDLLMKDVAKARALSGTLNLERVNLSVIKPLLSSGESVDGELNARLTFGGNALSPQLFGNLNLTGLKAKAYMMPFDVTGGNLALNFNGTSSTLKGNVQTKESNLMLEGDANWQKLEAWHTRISAQANRFRIDIPGIAKVDVSPNIEVKATPKELLLSGNVDIPWARISVEELPESAVSISGDEVIMDGSAKHKQKIPLPTTLPSQNSKGMAIKADILVNIGNDRMERVSLDAYGLKTDIYGTLKVRQGDKGLGLYGQVNLKNGTFASFGQDLVIRKGLISFSGLPSQPTLDIEAIRNPEAMEDPSIVAGVKVTGIADSPDVKVFSTPAMAQDQALSYVLTGRSLESSGDGSSSNSIAAALIGLSLSKSSKLVGGVGSAFGITDLNVTTAGIGDNTKVEVSGSLTPKFKVKYAVGIFAPLTELTLRYRLAPSLYLQWMSSVNQAVDLFYRFEFD</sequence>
<keyword evidence="3 6" id="KW-1133">Transmembrane helix</keyword>
<protein>
    <submittedName>
        <fullName evidence="9">Autotransporter secretion inner membrane protein TamB</fullName>
    </submittedName>
    <submittedName>
        <fullName evidence="8">Tubulin-binding protein</fullName>
    </submittedName>
</protein>
<feature type="compositionally biased region" description="Low complexity" evidence="5">
    <location>
        <begin position="11"/>
        <end position="24"/>
    </location>
</feature>
<dbReference type="GO" id="GO:0009306">
    <property type="term" value="P:protein secretion"/>
    <property type="evidence" value="ECO:0007669"/>
    <property type="project" value="InterPro"/>
</dbReference>
<feature type="region of interest" description="Disordered" evidence="5">
    <location>
        <begin position="1"/>
        <end position="27"/>
    </location>
</feature>
<dbReference type="Proteomes" id="UP000502287">
    <property type="component" value="Chromosome"/>
</dbReference>
<feature type="domain" description="Translocation and assembly module TamB C-terminal" evidence="7">
    <location>
        <begin position="961"/>
        <end position="1313"/>
    </location>
</feature>
<evidence type="ECO:0000313" key="8">
    <source>
        <dbReference type="EMBL" id="QIM65460.1"/>
    </source>
</evidence>
<reference evidence="9 10" key="2">
    <citation type="submission" date="2018-11" db="EMBL/GenBank/DDBJ databases">
        <title>Genomic Encyclopedia of Type Strains, Phase IV (KMG-IV): sequencing the most valuable type-strain genomes for metagenomic binning, comparative biology and taxonomic classification.</title>
        <authorList>
            <person name="Goeker M."/>
        </authorList>
    </citation>
    <scope>NUCLEOTIDE SEQUENCE [LARGE SCALE GENOMIC DNA]</scope>
    <source>
        <strain evidence="9 10">DSM 25797</strain>
    </source>
</reference>
<comment type="subcellular location">
    <subcellularLocation>
        <location evidence="1">Membrane</location>
        <topology evidence="1">Single-pass membrane protein</topology>
    </subcellularLocation>
</comment>
<evidence type="ECO:0000256" key="6">
    <source>
        <dbReference type="SAM" id="Phobius"/>
    </source>
</evidence>
<name>A0AAE7C2J0_9PAST</name>
<evidence type="ECO:0000256" key="2">
    <source>
        <dbReference type="ARBA" id="ARBA00022692"/>
    </source>
</evidence>
<accession>A0AAE7C2J0</accession>
<dbReference type="GO" id="GO:0097347">
    <property type="term" value="C:TAM protein secretion complex"/>
    <property type="evidence" value="ECO:0007669"/>
    <property type="project" value="TreeGrafter"/>
</dbReference>
<evidence type="ECO:0000256" key="4">
    <source>
        <dbReference type="ARBA" id="ARBA00023136"/>
    </source>
</evidence>
<feature type="transmembrane region" description="Helical" evidence="6">
    <location>
        <begin position="32"/>
        <end position="51"/>
    </location>
</feature>
<evidence type="ECO:0000259" key="7">
    <source>
        <dbReference type="Pfam" id="PF04357"/>
    </source>
</evidence>
<dbReference type="Pfam" id="PF04357">
    <property type="entry name" value="TamB"/>
    <property type="match status" value="1"/>
</dbReference>
<organism evidence="8 11">
    <name type="scientific">Frederiksenia canicola</name>
    <dbReference type="NCBI Taxonomy" id="123824"/>
    <lineage>
        <taxon>Bacteria</taxon>
        <taxon>Pseudomonadati</taxon>
        <taxon>Pseudomonadota</taxon>
        <taxon>Gammaproteobacteria</taxon>
        <taxon>Pasteurellales</taxon>
        <taxon>Pasteurellaceae</taxon>
        <taxon>Frederiksenia</taxon>
    </lineage>
</organism>
<evidence type="ECO:0000313" key="11">
    <source>
        <dbReference type="Proteomes" id="UP000502287"/>
    </source>
</evidence>
<evidence type="ECO:0000256" key="1">
    <source>
        <dbReference type="ARBA" id="ARBA00004167"/>
    </source>
</evidence>
<evidence type="ECO:0000256" key="5">
    <source>
        <dbReference type="SAM" id="MobiDB-lite"/>
    </source>
</evidence>
<evidence type="ECO:0000256" key="3">
    <source>
        <dbReference type="ARBA" id="ARBA00022989"/>
    </source>
</evidence>
<gene>
    <name evidence="8" type="ORF">A4G17_08400</name>
    <name evidence="9" type="ORF">EDC49_0479</name>
</gene>